<dbReference type="OrthoDB" id="1112515at2759"/>
<name>A0A843W4R9_COLES</name>
<dbReference type="EMBL" id="NMUH01002955">
    <property type="protein sequence ID" value="MQM02986.1"/>
    <property type="molecule type" value="Genomic_DNA"/>
</dbReference>
<organism evidence="2 3">
    <name type="scientific">Colocasia esculenta</name>
    <name type="common">Wild taro</name>
    <name type="synonym">Arum esculentum</name>
    <dbReference type="NCBI Taxonomy" id="4460"/>
    <lineage>
        <taxon>Eukaryota</taxon>
        <taxon>Viridiplantae</taxon>
        <taxon>Streptophyta</taxon>
        <taxon>Embryophyta</taxon>
        <taxon>Tracheophyta</taxon>
        <taxon>Spermatophyta</taxon>
        <taxon>Magnoliopsida</taxon>
        <taxon>Liliopsida</taxon>
        <taxon>Araceae</taxon>
        <taxon>Aroideae</taxon>
        <taxon>Colocasieae</taxon>
        <taxon>Colocasia</taxon>
    </lineage>
</organism>
<accession>A0A843W4R9</accession>
<gene>
    <name evidence="2" type="ORF">Taro_035754</name>
</gene>
<evidence type="ECO:0000256" key="1">
    <source>
        <dbReference type="SAM" id="MobiDB-lite"/>
    </source>
</evidence>
<feature type="region of interest" description="Disordered" evidence="1">
    <location>
        <begin position="1"/>
        <end position="111"/>
    </location>
</feature>
<dbReference type="AlphaFoldDB" id="A0A843W4R9"/>
<comment type="caution">
    <text evidence="2">The sequence shown here is derived from an EMBL/GenBank/DDBJ whole genome shotgun (WGS) entry which is preliminary data.</text>
</comment>
<reference evidence="2" key="1">
    <citation type="submission" date="2017-07" db="EMBL/GenBank/DDBJ databases">
        <title>Taro Niue Genome Assembly and Annotation.</title>
        <authorList>
            <person name="Atibalentja N."/>
            <person name="Keating K."/>
            <person name="Fields C.J."/>
        </authorList>
    </citation>
    <scope>NUCLEOTIDE SEQUENCE</scope>
    <source>
        <strain evidence="2">Niue_2</strain>
        <tissue evidence="2">Leaf</tissue>
    </source>
</reference>
<evidence type="ECO:0000313" key="3">
    <source>
        <dbReference type="Proteomes" id="UP000652761"/>
    </source>
</evidence>
<protein>
    <submittedName>
        <fullName evidence="2">Uncharacterized protein</fullName>
    </submittedName>
</protein>
<feature type="compositionally biased region" description="Low complexity" evidence="1">
    <location>
        <begin position="15"/>
        <end position="40"/>
    </location>
</feature>
<keyword evidence="3" id="KW-1185">Reference proteome</keyword>
<evidence type="ECO:0000313" key="2">
    <source>
        <dbReference type="EMBL" id="MQM02986.1"/>
    </source>
</evidence>
<sequence>MNMIFDVPYEDMVHGARSGSSSGRRLSSGRGSFAASASGPSVPPPLASGSGQFTPPPPTVAGASMVPEVEDAVSLQEEGGGSFYAGTLREEKRTKSLSESRPDSLEGARTDMDEVAKSMQHMGRREMARNLHNNESESGFQSRGQQAYKWENELKWPLTFQEVFDKTHKKKGWISTLATELERLRSRIASR</sequence>
<dbReference type="Proteomes" id="UP000652761">
    <property type="component" value="Unassembled WGS sequence"/>
</dbReference>
<feature type="compositionally biased region" description="Basic and acidic residues" evidence="1">
    <location>
        <begin position="88"/>
        <end position="111"/>
    </location>
</feature>
<proteinExistence type="predicted"/>